<dbReference type="Pfam" id="PF00370">
    <property type="entry name" value="FGGY_N"/>
    <property type="match status" value="1"/>
</dbReference>
<dbReference type="CDD" id="cd07802">
    <property type="entry name" value="ASKHA_NBD_FGGY_EcLyxK-like"/>
    <property type="match status" value="1"/>
</dbReference>
<feature type="domain" description="Carbohydrate kinase FGGY N-terminal" evidence="6">
    <location>
        <begin position="4"/>
        <end position="246"/>
    </location>
</feature>
<dbReference type="GO" id="GO:0005975">
    <property type="term" value="P:carbohydrate metabolic process"/>
    <property type="evidence" value="ECO:0007669"/>
    <property type="project" value="InterPro"/>
</dbReference>
<evidence type="ECO:0000259" key="6">
    <source>
        <dbReference type="Pfam" id="PF00370"/>
    </source>
</evidence>
<dbReference type="Proteomes" id="UP000184211">
    <property type="component" value="Unassembled WGS sequence"/>
</dbReference>
<dbReference type="GO" id="GO:0016773">
    <property type="term" value="F:phosphotransferase activity, alcohol group as acceptor"/>
    <property type="evidence" value="ECO:0007669"/>
    <property type="project" value="InterPro"/>
</dbReference>
<dbReference type="PANTHER" id="PTHR43095:SF3">
    <property type="entry name" value="L-XYLULOSE_3-KETO-L-GULONATE KINASE"/>
    <property type="match status" value="1"/>
</dbReference>
<dbReference type="EMBL" id="FQWM01000007">
    <property type="protein sequence ID" value="SHH66022.1"/>
    <property type="molecule type" value="Genomic_DNA"/>
</dbReference>
<dbReference type="InterPro" id="IPR018484">
    <property type="entry name" value="FGGY_N"/>
</dbReference>
<organism evidence="8 9">
    <name type="scientific">Cognatishimia maritima</name>
    <dbReference type="NCBI Taxonomy" id="870908"/>
    <lineage>
        <taxon>Bacteria</taxon>
        <taxon>Pseudomonadati</taxon>
        <taxon>Pseudomonadota</taxon>
        <taxon>Alphaproteobacteria</taxon>
        <taxon>Rhodobacterales</taxon>
        <taxon>Paracoccaceae</taxon>
        <taxon>Cognatishimia</taxon>
    </lineage>
</organism>
<dbReference type="PROSITE" id="PS00445">
    <property type="entry name" value="FGGY_KINASES_2"/>
    <property type="match status" value="1"/>
</dbReference>
<evidence type="ECO:0000313" key="8">
    <source>
        <dbReference type="EMBL" id="SHH66022.1"/>
    </source>
</evidence>
<comment type="similarity">
    <text evidence="1 4">Belongs to the FGGY kinase family.</text>
</comment>
<dbReference type="Gene3D" id="3.30.420.40">
    <property type="match status" value="2"/>
</dbReference>
<evidence type="ECO:0000256" key="5">
    <source>
        <dbReference type="SAM" id="MobiDB-lite"/>
    </source>
</evidence>
<dbReference type="RefSeq" id="WP_072793794.1">
    <property type="nucleotide sequence ID" value="NZ_FQWM01000007.1"/>
</dbReference>
<sequence length="502" mass="52051">MTPLWLGIDVGTTAIKAAVYQSDGTQISHGECPSRVSTPRPGHSEQNMSDVWDGVCTALKKAVASVDVSQIQSLGVAAQGDGLWALDADGAPVGPALLWNDTRAARVLSDLDDAALGTIAKACRTALWPGTLGPLYRWMRDREPERAARVSHVMHCAGWVGYCLTGKMAVDFSDASIPFLDLGTGHYSDAALAALGVPELHSALLPPQSAESQLGTLSAKAAAATGLPEGLPVSVGTLDLSAMIVGMGMDQPGDTMMILGTTAVVNILRDAIDPSETPVGASAYHANGRTLTRILAPTTGAAAFDWFCALHPQTLGGETPAEIAGKLNALAQEVPAGANGVTFLPHLNGERAPFVAPEATGAFFGLRSTSTKADMGRAVMEGAAFSLRDCYLSECGTLPDTPIRLTGGGAKNALWCQIIADVMQTRIEVSAASDHGLWGAACLGAAANGKGVASSLAAREETSLIYDPDPADRPAYDAAFARYKSLSHAAQALWAETSKETS</sequence>
<evidence type="ECO:0000256" key="2">
    <source>
        <dbReference type="ARBA" id="ARBA00022679"/>
    </source>
</evidence>
<name>A0A1M5USK2_9RHOB</name>
<dbReference type="AlphaFoldDB" id="A0A1M5USK2"/>
<dbReference type="InterPro" id="IPR043129">
    <property type="entry name" value="ATPase_NBD"/>
</dbReference>
<accession>A0A1M5USK2</accession>
<proteinExistence type="inferred from homology"/>
<keyword evidence="2 4" id="KW-0808">Transferase</keyword>
<dbReference type="InterPro" id="IPR018483">
    <property type="entry name" value="Carb_kinase_FGGY_CS"/>
</dbReference>
<evidence type="ECO:0000256" key="1">
    <source>
        <dbReference type="ARBA" id="ARBA00009156"/>
    </source>
</evidence>
<dbReference type="InterPro" id="IPR000577">
    <property type="entry name" value="Carb_kinase_FGGY"/>
</dbReference>
<keyword evidence="9" id="KW-1185">Reference proteome</keyword>
<dbReference type="InterPro" id="IPR018485">
    <property type="entry name" value="FGGY_C"/>
</dbReference>
<evidence type="ECO:0000256" key="4">
    <source>
        <dbReference type="RuleBase" id="RU003733"/>
    </source>
</evidence>
<dbReference type="SUPFAM" id="SSF53067">
    <property type="entry name" value="Actin-like ATPase domain"/>
    <property type="match status" value="2"/>
</dbReference>
<feature type="domain" description="Carbohydrate kinase FGGY C-terminal" evidence="7">
    <location>
        <begin position="257"/>
        <end position="447"/>
    </location>
</feature>
<reference evidence="9" key="1">
    <citation type="submission" date="2016-11" db="EMBL/GenBank/DDBJ databases">
        <authorList>
            <person name="Varghese N."/>
            <person name="Submissions S."/>
        </authorList>
    </citation>
    <scope>NUCLEOTIDE SEQUENCE [LARGE SCALE GENOMIC DNA]</scope>
    <source>
        <strain evidence="9">DSM 28223</strain>
    </source>
</reference>
<keyword evidence="3 4" id="KW-0418">Kinase</keyword>
<dbReference type="STRING" id="870908.SAMN04488044_2946"/>
<dbReference type="InterPro" id="IPR050406">
    <property type="entry name" value="FGGY_Carb_Kinase"/>
</dbReference>
<evidence type="ECO:0000313" key="9">
    <source>
        <dbReference type="Proteomes" id="UP000184211"/>
    </source>
</evidence>
<dbReference type="OrthoDB" id="9805576at2"/>
<evidence type="ECO:0000259" key="7">
    <source>
        <dbReference type="Pfam" id="PF02782"/>
    </source>
</evidence>
<dbReference type="PANTHER" id="PTHR43095">
    <property type="entry name" value="SUGAR KINASE"/>
    <property type="match status" value="1"/>
</dbReference>
<dbReference type="GO" id="GO:0016301">
    <property type="term" value="F:kinase activity"/>
    <property type="evidence" value="ECO:0007669"/>
    <property type="project" value="UniProtKB-KW"/>
</dbReference>
<feature type="region of interest" description="Disordered" evidence="5">
    <location>
        <begin position="28"/>
        <end position="48"/>
    </location>
</feature>
<evidence type="ECO:0000256" key="3">
    <source>
        <dbReference type="ARBA" id="ARBA00022777"/>
    </source>
</evidence>
<dbReference type="PIRSF" id="PIRSF000538">
    <property type="entry name" value="GlpK"/>
    <property type="match status" value="1"/>
</dbReference>
<protein>
    <submittedName>
        <fullName evidence="8">Erythritol kinase</fullName>
    </submittedName>
</protein>
<gene>
    <name evidence="8" type="ORF">SAMN04488044_2946</name>
</gene>
<dbReference type="Pfam" id="PF02782">
    <property type="entry name" value="FGGY_C"/>
    <property type="match status" value="1"/>
</dbReference>